<organism evidence="2 3">
    <name type="scientific">Flavonifractor plautii</name>
    <name type="common">Fusobacterium plautii</name>
    <dbReference type="NCBI Taxonomy" id="292800"/>
    <lineage>
        <taxon>Bacteria</taxon>
        <taxon>Bacillati</taxon>
        <taxon>Bacillota</taxon>
        <taxon>Clostridia</taxon>
        <taxon>Eubacteriales</taxon>
        <taxon>Oscillospiraceae</taxon>
        <taxon>Flavonifractor</taxon>
    </lineage>
</organism>
<sequence>MPYPSPLANTPQVRDRARPQVSFPPSRFRTASPNIHLPGVYPQVHRSRGSAASRMP</sequence>
<evidence type="ECO:0000313" key="2">
    <source>
        <dbReference type="EMBL" id="CUO77582.1"/>
    </source>
</evidence>
<dbReference type="EMBL" id="CYZT01000167">
    <property type="protein sequence ID" value="CUO77582.1"/>
    <property type="molecule type" value="Genomic_DNA"/>
</dbReference>
<evidence type="ECO:0000256" key="1">
    <source>
        <dbReference type="SAM" id="MobiDB-lite"/>
    </source>
</evidence>
<accession>A0A174HRI1</accession>
<name>A0A174HRI1_FLAPL</name>
<gene>
    <name evidence="2" type="ORF">ERS852411_02139</name>
</gene>
<dbReference type="Proteomes" id="UP000095746">
    <property type="component" value="Unassembled WGS sequence"/>
</dbReference>
<dbReference type="AlphaFoldDB" id="A0A174HRI1"/>
<proteinExistence type="predicted"/>
<feature type="region of interest" description="Disordered" evidence="1">
    <location>
        <begin position="1"/>
        <end position="56"/>
    </location>
</feature>
<evidence type="ECO:0000313" key="3">
    <source>
        <dbReference type="Proteomes" id="UP000095746"/>
    </source>
</evidence>
<reference evidence="2 3" key="1">
    <citation type="submission" date="2015-09" db="EMBL/GenBank/DDBJ databases">
        <authorList>
            <consortium name="Pathogen Informatics"/>
        </authorList>
    </citation>
    <scope>NUCLEOTIDE SEQUENCE [LARGE SCALE GENOMIC DNA]</scope>
    <source>
        <strain evidence="2 3">2789STDY5608854</strain>
    </source>
</reference>
<protein>
    <submittedName>
        <fullName evidence="2">Uncharacterized protein</fullName>
    </submittedName>
</protein>